<protein>
    <submittedName>
        <fullName evidence="1">DUF1876 domain-containing protein</fullName>
    </submittedName>
</protein>
<dbReference type="Gene3D" id="3.30.160.240">
    <property type="entry name" value="Rv1738"/>
    <property type="match status" value="1"/>
</dbReference>
<proteinExistence type="predicted"/>
<dbReference type="InterPro" id="IPR015057">
    <property type="entry name" value="Rv2632c-like"/>
</dbReference>
<dbReference type="EMBL" id="JAVRFI010000002">
    <property type="protein sequence ID" value="MDT0448608.1"/>
    <property type="molecule type" value="Genomic_DNA"/>
</dbReference>
<keyword evidence="2" id="KW-1185">Reference proteome</keyword>
<sequence length="89" mass="9831">MTQVAGMHVDVEFDEVDKRTRAAALLRLPDGTEIRAKGKAVRHPDDPEQQRVGEEVAAARALNKLSRELLDKAGHDIEEVTHITAHPAM</sequence>
<name>A0ABU2SIK0_9ACTN</name>
<dbReference type="SUPFAM" id="SSF143212">
    <property type="entry name" value="Rv2632c-like"/>
    <property type="match status" value="1"/>
</dbReference>
<evidence type="ECO:0000313" key="1">
    <source>
        <dbReference type="EMBL" id="MDT0448608.1"/>
    </source>
</evidence>
<dbReference type="RefSeq" id="WP_311608455.1">
    <property type="nucleotide sequence ID" value="NZ_JAVRFI010000002.1"/>
</dbReference>
<dbReference type="Proteomes" id="UP001180531">
    <property type="component" value="Unassembled WGS sequence"/>
</dbReference>
<accession>A0ABU2SIK0</accession>
<dbReference type="InterPro" id="IPR038070">
    <property type="entry name" value="Rv2632c-like_sf"/>
</dbReference>
<evidence type="ECO:0000313" key="2">
    <source>
        <dbReference type="Proteomes" id="UP001180531"/>
    </source>
</evidence>
<gene>
    <name evidence="1" type="ORF">RM609_05865</name>
</gene>
<reference evidence="1" key="1">
    <citation type="submission" date="2024-05" db="EMBL/GenBank/DDBJ databases">
        <title>30 novel species of actinomycetes from the DSMZ collection.</title>
        <authorList>
            <person name="Nouioui I."/>
        </authorList>
    </citation>
    <scope>NUCLEOTIDE SEQUENCE</scope>
    <source>
        <strain evidence="1">DSM 40473</strain>
    </source>
</reference>
<dbReference type="Pfam" id="PF08962">
    <property type="entry name" value="Rv2632c-like"/>
    <property type="match status" value="1"/>
</dbReference>
<organism evidence="1 2">
    <name type="scientific">Streptomyces hesseae</name>
    <dbReference type="NCBI Taxonomy" id="3075519"/>
    <lineage>
        <taxon>Bacteria</taxon>
        <taxon>Bacillati</taxon>
        <taxon>Actinomycetota</taxon>
        <taxon>Actinomycetes</taxon>
        <taxon>Kitasatosporales</taxon>
        <taxon>Streptomycetaceae</taxon>
        <taxon>Streptomyces</taxon>
    </lineage>
</organism>
<comment type="caution">
    <text evidence="1">The sequence shown here is derived from an EMBL/GenBank/DDBJ whole genome shotgun (WGS) entry which is preliminary data.</text>
</comment>